<evidence type="ECO:0000256" key="2">
    <source>
        <dbReference type="ARBA" id="ARBA00022741"/>
    </source>
</evidence>
<dbReference type="EC" id="2.7.11.1" evidence="1"/>
<dbReference type="AlphaFoldDB" id="A0A8C8F681"/>
<dbReference type="GO" id="GO:0005524">
    <property type="term" value="F:ATP binding"/>
    <property type="evidence" value="ECO:0007669"/>
    <property type="project" value="UniProtKB-UniRule"/>
</dbReference>
<feature type="domain" description="Protein kinase" evidence="7">
    <location>
        <begin position="37"/>
        <end position="332"/>
    </location>
</feature>
<evidence type="ECO:0000313" key="8">
    <source>
        <dbReference type="Ensembl" id="ENSOTSP00005029880.1"/>
    </source>
</evidence>
<sequence>MPPKAKAAGKGRGPEKRKLAEEFPPGEVLTDTGKKSWKLGAPIGQGGFGLLYLADENSSKTVGAGAPYVIKVEPSDNGPLFSELKFYMRAAKPDQSMHTTPSLKICTIGIGCHLGCALNLFPSGSSLPRYRFMVMDRFGTDLQKKFEESGRRFPRKVVLQLGLRLLDILEYIHEHEYVHADIKASNLLLSHNNPNQVYLVDYGLAYRYSPEGILKEYKEDPKRCHDGTIEFTSIDAHKGVSPCRRSDLEILGYCMVQWLCSKLPWEDKLQDSLYVRDSKLRCRDNISDFMSQCFSSPDKPDELQKFMEEVKTLSYTDKPAYQKLRSILEAGLKSIGAKDDDKLEFSSSVNGVGPLSSVEVGPQRAQHRKTCCCAVMVASAFKTWHAPDLFEARPFKRSPFQPPLMCLPVKSHLKCKNA</sequence>
<keyword evidence="5" id="KW-0418">Kinase</keyword>
<protein>
    <recommendedName>
        <fullName evidence="1">non-specific serine/threonine protein kinase</fullName>
        <ecNumber evidence="1">2.7.11.1</ecNumber>
    </recommendedName>
</protein>
<accession>A0A8C8F681</accession>
<evidence type="ECO:0000256" key="1">
    <source>
        <dbReference type="ARBA" id="ARBA00012513"/>
    </source>
</evidence>
<dbReference type="InterPro" id="IPR000719">
    <property type="entry name" value="Prot_kinase_dom"/>
</dbReference>
<evidence type="ECO:0000256" key="6">
    <source>
        <dbReference type="SAM" id="MobiDB-lite"/>
    </source>
</evidence>
<reference evidence="8" key="2">
    <citation type="submission" date="2025-09" db="UniProtKB">
        <authorList>
            <consortium name="Ensembl"/>
        </authorList>
    </citation>
    <scope>IDENTIFICATION</scope>
</reference>
<dbReference type="Pfam" id="PF00069">
    <property type="entry name" value="Pkinase"/>
    <property type="match status" value="1"/>
</dbReference>
<dbReference type="SUPFAM" id="SSF56112">
    <property type="entry name" value="Protein kinase-like (PK-like)"/>
    <property type="match status" value="1"/>
</dbReference>
<dbReference type="InterPro" id="IPR050235">
    <property type="entry name" value="CK1_Ser-Thr_kinase"/>
</dbReference>
<keyword evidence="9" id="KW-1185">Reference proteome</keyword>
<evidence type="ECO:0000256" key="5">
    <source>
        <dbReference type="RuleBase" id="RU000304"/>
    </source>
</evidence>
<dbReference type="InterPro" id="IPR017441">
    <property type="entry name" value="Protein_kinase_ATP_BS"/>
</dbReference>
<gene>
    <name evidence="8" type="primary">VRK1</name>
</gene>
<dbReference type="Gene3D" id="1.10.510.10">
    <property type="entry name" value="Transferase(Phosphotransferase) domain 1"/>
    <property type="match status" value="1"/>
</dbReference>
<keyword evidence="5" id="KW-0808">Transferase</keyword>
<keyword evidence="3 4" id="KW-0067">ATP-binding</keyword>
<organism evidence="8 9">
    <name type="scientific">Oncorhynchus tshawytscha</name>
    <name type="common">Chinook salmon</name>
    <name type="synonym">Salmo tshawytscha</name>
    <dbReference type="NCBI Taxonomy" id="74940"/>
    <lineage>
        <taxon>Eukaryota</taxon>
        <taxon>Metazoa</taxon>
        <taxon>Chordata</taxon>
        <taxon>Craniata</taxon>
        <taxon>Vertebrata</taxon>
        <taxon>Euteleostomi</taxon>
        <taxon>Actinopterygii</taxon>
        <taxon>Neopterygii</taxon>
        <taxon>Teleostei</taxon>
        <taxon>Protacanthopterygii</taxon>
        <taxon>Salmoniformes</taxon>
        <taxon>Salmonidae</taxon>
        <taxon>Salmoninae</taxon>
        <taxon>Oncorhynchus</taxon>
    </lineage>
</organism>
<evidence type="ECO:0000256" key="3">
    <source>
        <dbReference type="ARBA" id="ARBA00022840"/>
    </source>
</evidence>
<proteinExistence type="inferred from homology"/>
<dbReference type="Ensembl" id="ENSOTST00005032320.2">
    <property type="protein sequence ID" value="ENSOTSP00005029880.1"/>
    <property type="gene ID" value="ENSOTSG00005012951.2"/>
</dbReference>
<dbReference type="InterPro" id="IPR008271">
    <property type="entry name" value="Ser/Thr_kinase_AS"/>
</dbReference>
<dbReference type="GO" id="GO:0004674">
    <property type="term" value="F:protein serine/threonine kinase activity"/>
    <property type="evidence" value="ECO:0007669"/>
    <property type="project" value="UniProtKB-KW"/>
</dbReference>
<dbReference type="SMART" id="SM00220">
    <property type="entry name" value="S_TKc"/>
    <property type="match status" value="1"/>
</dbReference>
<evidence type="ECO:0000256" key="4">
    <source>
        <dbReference type="PROSITE-ProRule" id="PRU10141"/>
    </source>
</evidence>
<dbReference type="GeneTree" id="ENSGT00940000155554"/>
<feature type="compositionally biased region" description="Basic and acidic residues" evidence="6">
    <location>
        <begin position="12"/>
        <end position="21"/>
    </location>
</feature>
<reference evidence="8" key="1">
    <citation type="submission" date="2025-08" db="UniProtKB">
        <authorList>
            <consortium name="Ensembl"/>
        </authorList>
    </citation>
    <scope>IDENTIFICATION</scope>
</reference>
<dbReference type="PROSITE" id="PS50011">
    <property type="entry name" value="PROTEIN_KINASE_DOM"/>
    <property type="match status" value="1"/>
</dbReference>
<evidence type="ECO:0000259" key="7">
    <source>
        <dbReference type="PROSITE" id="PS50011"/>
    </source>
</evidence>
<name>A0A8C8F681_ONCTS</name>
<dbReference type="PROSITE" id="PS00108">
    <property type="entry name" value="PROTEIN_KINASE_ST"/>
    <property type="match status" value="1"/>
</dbReference>
<comment type="similarity">
    <text evidence="5">Belongs to the protein kinase superfamily.</text>
</comment>
<dbReference type="InterPro" id="IPR011009">
    <property type="entry name" value="Kinase-like_dom_sf"/>
</dbReference>
<keyword evidence="2 4" id="KW-0547">Nucleotide-binding</keyword>
<dbReference type="PANTHER" id="PTHR11909">
    <property type="entry name" value="CASEIN KINASE-RELATED"/>
    <property type="match status" value="1"/>
</dbReference>
<keyword evidence="5" id="KW-0723">Serine/threonine-protein kinase</keyword>
<dbReference type="Proteomes" id="UP000694402">
    <property type="component" value="Unassembled WGS sequence"/>
</dbReference>
<feature type="binding site" evidence="4">
    <location>
        <position position="71"/>
    </location>
    <ligand>
        <name>ATP</name>
        <dbReference type="ChEBI" id="CHEBI:30616"/>
    </ligand>
</feature>
<evidence type="ECO:0000313" key="9">
    <source>
        <dbReference type="Proteomes" id="UP000694402"/>
    </source>
</evidence>
<feature type="region of interest" description="Disordered" evidence="6">
    <location>
        <begin position="1"/>
        <end position="27"/>
    </location>
</feature>
<dbReference type="PROSITE" id="PS00107">
    <property type="entry name" value="PROTEIN_KINASE_ATP"/>
    <property type="match status" value="1"/>
</dbReference>